<gene>
    <name evidence="1" type="ORF">GCM10011506_22000</name>
</gene>
<dbReference type="InterPro" id="IPR013325">
    <property type="entry name" value="RNA_pol_sigma_r2"/>
</dbReference>
<dbReference type="EMBL" id="BMEC01000006">
    <property type="protein sequence ID" value="GGC36221.1"/>
    <property type="molecule type" value="Genomic_DNA"/>
</dbReference>
<dbReference type="Gene3D" id="1.10.1740.10">
    <property type="match status" value="1"/>
</dbReference>
<evidence type="ECO:0008006" key="3">
    <source>
        <dbReference type="Google" id="ProtNLM"/>
    </source>
</evidence>
<proteinExistence type="predicted"/>
<name>A0ABQ1M8E2_9BACT</name>
<accession>A0ABQ1M8E2</accession>
<protein>
    <recommendedName>
        <fullName evidence="3">RNA polymerase subunit sigma-70</fullName>
    </recommendedName>
</protein>
<comment type="caution">
    <text evidence="1">The sequence shown here is derived from an EMBL/GenBank/DDBJ whole genome shotgun (WGS) entry which is preliminary data.</text>
</comment>
<evidence type="ECO:0000313" key="1">
    <source>
        <dbReference type="EMBL" id="GGC36221.1"/>
    </source>
</evidence>
<evidence type="ECO:0000313" key="2">
    <source>
        <dbReference type="Proteomes" id="UP000636010"/>
    </source>
</evidence>
<sequence>MTDTIIKRSPKEKLFAKLYLEAFPALARYISKNGGDFEETRDIFQEALLIFYEKTVINHFDPGVSDNAYLLGIGRNLWLKKSVRSFKTESLENVDVVESKHEEPISERLNSFLKTAGQKCMDMLQSFYYERMSMSDISTQFGFSNERSATVQKYKCLEKVREQIKTKSLKYEDFIS</sequence>
<dbReference type="RefSeq" id="WP_188463290.1">
    <property type="nucleotide sequence ID" value="NZ_BAABHU010000006.1"/>
</dbReference>
<organism evidence="1 2">
    <name type="scientific">Marivirga lumbricoides</name>
    <dbReference type="NCBI Taxonomy" id="1046115"/>
    <lineage>
        <taxon>Bacteria</taxon>
        <taxon>Pseudomonadati</taxon>
        <taxon>Bacteroidota</taxon>
        <taxon>Cytophagia</taxon>
        <taxon>Cytophagales</taxon>
        <taxon>Marivirgaceae</taxon>
        <taxon>Marivirga</taxon>
    </lineage>
</organism>
<dbReference type="Proteomes" id="UP000636010">
    <property type="component" value="Unassembled WGS sequence"/>
</dbReference>
<reference evidence="2" key="1">
    <citation type="journal article" date="2019" name="Int. J. Syst. Evol. Microbiol.">
        <title>The Global Catalogue of Microorganisms (GCM) 10K type strain sequencing project: providing services to taxonomists for standard genome sequencing and annotation.</title>
        <authorList>
            <consortium name="The Broad Institute Genomics Platform"/>
            <consortium name="The Broad Institute Genome Sequencing Center for Infectious Disease"/>
            <person name="Wu L."/>
            <person name="Ma J."/>
        </authorList>
    </citation>
    <scope>NUCLEOTIDE SEQUENCE [LARGE SCALE GENOMIC DNA]</scope>
    <source>
        <strain evidence="2">CGMCC 1.10832</strain>
    </source>
</reference>
<dbReference type="SUPFAM" id="SSF88946">
    <property type="entry name" value="Sigma2 domain of RNA polymerase sigma factors"/>
    <property type="match status" value="1"/>
</dbReference>
<keyword evidence="2" id="KW-1185">Reference proteome</keyword>